<dbReference type="InterPro" id="IPR036163">
    <property type="entry name" value="HMA_dom_sf"/>
</dbReference>
<dbReference type="EMBL" id="CP048914">
    <property type="protein sequence ID" value="QMS85247.1"/>
    <property type="molecule type" value="Genomic_DNA"/>
</dbReference>
<dbReference type="GO" id="GO:0006825">
    <property type="term" value="P:copper ion transport"/>
    <property type="evidence" value="ECO:0007669"/>
    <property type="project" value="InterPro"/>
</dbReference>
<evidence type="ECO:0000313" key="4">
    <source>
        <dbReference type="Proteomes" id="UP000514720"/>
    </source>
</evidence>
<dbReference type="CDD" id="cd00371">
    <property type="entry name" value="HMA"/>
    <property type="match status" value="1"/>
</dbReference>
<dbReference type="SUPFAM" id="SSF55008">
    <property type="entry name" value="HMA, heavy metal-associated domain"/>
    <property type="match status" value="1"/>
</dbReference>
<dbReference type="PROSITE" id="PS50846">
    <property type="entry name" value="HMA_2"/>
    <property type="match status" value="1"/>
</dbReference>
<dbReference type="Pfam" id="PF00403">
    <property type="entry name" value="HMA"/>
    <property type="match status" value="1"/>
</dbReference>
<gene>
    <name evidence="3" type="ORF">G4Z02_05620</name>
</gene>
<evidence type="ECO:0000256" key="1">
    <source>
        <dbReference type="ARBA" id="ARBA00022723"/>
    </source>
</evidence>
<dbReference type="InterPro" id="IPR006121">
    <property type="entry name" value="HMA_dom"/>
</dbReference>
<keyword evidence="4" id="KW-1185">Reference proteome</keyword>
<keyword evidence="1" id="KW-0479">Metal-binding</keyword>
<dbReference type="PRINTS" id="PR00944">
    <property type="entry name" value="CUEXPORT"/>
</dbReference>
<dbReference type="PROSITE" id="PS01047">
    <property type="entry name" value="HMA_1"/>
    <property type="match status" value="1"/>
</dbReference>
<name>A0A7L7KRC4_9MOLU</name>
<evidence type="ECO:0000259" key="2">
    <source>
        <dbReference type="PROSITE" id="PS50846"/>
    </source>
</evidence>
<proteinExistence type="predicted"/>
<dbReference type="AlphaFoldDB" id="A0A7L7KRC4"/>
<sequence>MKKELHIEGMTCKHCSMKVENKLLEICGVSSVEVNVDSKTAIVQLNHEVSDLTFEESIGSIGYTLLEIKK</sequence>
<protein>
    <submittedName>
        <fullName evidence="3">Heavy-metal-associated domain-containing protein</fullName>
    </submittedName>
</protein>
<accession>A0A7L7KRC4</accession>
<dbReference type="InterPro" id="IPR000428">
    <property type="entry name" value="Cu-bd"/>
</dbReference>
<organism evidence="3 4">
    <name type="scientific">Candidatus Xianfuyuplasma coldseepsis</name>
    <dbReference type="NCBI Taxonomy" id="2782163"/>
    <lineage>
        <taxon>Bacteria</taxon>
        <taxon>Bacillati</taxon>
        <taxon>Mycoplasmatota</taxon>
        <taxon>Mollicutes</taxon>
        <taxon>Candidatus Izemoplasmatales</taxon>
        <taxon>Candidatus Izemoplasmataceae</taxon>
        <taxon>Candidatus Xianfuyuplasma</taxon>
    </lineage>
</organism>
<reference evidence="3 4" key="1">
    <citation type="submission" date="2020-02" db="EMBL/GenBank/DDBJ databases">
        <authorList>
            <person name="Zheng R.K."/>
            <person name="Sun C.M."/>
        </authorList>
    </citation>
    <scope>NUCLEOTIDE SEQUENCE [LARGE SCALE GENOMIC DNA]</scope>
    <source>
        <strain evidence="4">zrk13</strain>
    </source>
</reference>
<dbReference type="RefSeq" id="WP_258877030.1">
    <property type="nucleotide sequence ID" value="NZ_CP048914.1"/>
</dbReference>
<evidence type="ECO:0000313" key="3">
    <source>
        <dbReference type="EMBL" id="QMS85247.1"/>
    </source>
</evidence>
<dbReference type="GO" id="GO:0005507">
    <property type="term" value="F:copper ion binding"/>
    <property type="evidence" value="ECO:0007669"/>
    <property type="project" value="InterPro"/>
</dbReference>
<dbReference type="Proteomes" id="UP000514720">
    <property type="component" value="Chromosome"/>
</dbReference>
<feature type="domain" description="HMA" evidence="2">
    <location>
        <begin position="1"/>
        <end position="66"/>
    </location>
</feature>
<dbReference type="KEGG" id="xcl:G4Z02_05620"/>
<dbReference type="InterPro" id="IPR017969">
    <property type="entry name" value="Heavy-metal-associated_CS"/>
</dbReference>
<dbReference type="Gene3D" id="3.30.70.100">
    <property type="match status" value="1"/>
</dbReference>